<dbReference type="AlphaFoldDB" id="A0ABD5V2D1"/>
<evidence type="ECO:0000313" key="3">
    <source>
        <dbReference type="EMBL" id="MFC6903757.1"/>
    </source>
</evidence>
<dbReference type="Pfam" id="PF25953">
    <property type="entry name" value="DUF7991"/>
    <property type="match status" value="1"/>
</dbReference>
<name>A0ABD5V2D1_9EURY</name>
<dbReference type="EMBL" id="JBHSXQ010000001">
    <property type="protein sequence ID" value="MFC6903757.1"/>
    <property type="molecule type" value="Genomic_DNA"/>
</dbReference>
<reference evidence="3 4" key="1">
    <citation type="journal article" date="2019" name="Int. J. Syst. Evol. Microbiol.">
        <title>The Global Catalogue of Microorganisms (GCM) 10K type strain sequencing project: providing services to taxonomists for standard genome sequencing and annotation.</title>
        <authorList>
            <consortium name="The Broad Institute Genomics Platform"/>
            <consortium name="The Broad Institute Genome Sequencing Center for Infectious Disease"/>
            <person name="Wu L."/>
            <person name="Ma J."/>
        </authorList>
    </citation>
    <scope>NUCLEOTIDE SEQUENCE [LARGE SCALE GENOMIC DNA]</scope>
    <source>
        <strain evidence="3 4">CGMCC 1.3240</strain>
    </source>
</reference>
<gene>
    <name evidence="3" type="ORF">ACFQGH_00940</name>
</gene>
<keyword evidence="1" id="KW-0812">Transmembrane</keyword>
<organism evidence="3 4">
    <name type="scientific">Halalkalicoccus tibetensis</name>
    <dbReference type="NCBI Taxonomy" id="175632"/>
    <lineage>
        <taxon>Archaea</taxon>
        <taxon>Methanobacteriati</taxon>
        <taxon>Methanobacteriota</taxon>
        <taxon>Stenosarchaea group</taxon>
        <taxon>Halobacteria</taxon>
        <taxon>Halobacteriales</taxon>
        <taxon>Halococcaceae</taxon>
        <taxon>Halalkalicoccus</taxon>
    </lineage>
</organism>
<feature type="domain" description="DUF7991" evidence="2">
    <location>
        <begin position="1"/>
        <end position="99"/>
    </location>
</feature>
<dbReference type="Proteomes" id="UP001596312">
    <property type="component" value="Unassembled WGS sequence"/>
</dbReference>
<keyword evidence="1" id="KW-1133">Transmembrane helix</keyword>
<sequence length="102" mass="11076">MLSLGTVVGLAFIVGVHTVIASILVRFFRLRLDTRGGMVVFSLVLVPVALAVSLLFLGQLPIFGGVDRQTVMLVAILLPLLLGFAIDLFWMPTPEEVEAARR</sequence>
<evidence type="ECO:0000256" key="1">
    <source>
        <dbReference type="SAM" id="Phobius"/>
    </source>
</evidence>
<feature type="transmembrane region" description="Helical" evidence="1">
    <location>
        <begin position="70"/>
        <end position="91"/>
    </location>
</feature>
<protein>
    <recommendedName>
        <fullName evidence="2">DUF7991 domain-containing protein</fullName>
    </recommendedName>
</protein>
<keyword evidence="1" id="KW-0472">Membrane</keyword>
<dbReference type="InterPro" id="IPR058304">
    <property type="entry name" value="DUF7991"/>
</dbReference>
<evidence type="ECO:0000259" key="2">
    <source>
        <dbReference type="Pfam" id="PF25953"/>
    </source>
</evidence>
<feature type="transmembrane region" description="Helical" evidence="1">
    <location>
        <begin position="37"/>
        <end position="58"/>
    </location>
</feature>
<accession>A0ABD5V2D1</accession>
<dbReference type="RefSeq" id="WP_340602245.1">
    <property type="nucleotide sequence ID" value="NZ_JBBMXV010000001.1"/>
</dbReference>
<evidence type="ECO:0000313" key="4">
    <source>
        <dbReference type="Proteomes" id="UP001596312"/>
    </source>
</evidence>
<keyword evidence="4" id="KW-1185">Reference proteome</keyword>
<proteinExistence type="predicted"/>
<comment type="caution">
    <text evidence="3">The sequence shown here is derived from an EMBL/GenBank/DDBJ whole genome shotgun (WGS) entry which is preliminary data.</text>
</comment>